<evidence type="ECO:0000313" key="2">
    <source>
        <dbReference type="EMBL" id="GKT51906.1"/>
    </source>
</evidence>
<dbReference type="EMBL" id="BQXU01000056">
    <property type="protein sequence ID" value="GKT51906.1"/>
    <property type="molecule type" value="Genomic_DNA"/>
</dbReference>
<feature type="compositionally biased region" description="Polar residues" evidence="1">
    <location>
        <begin position="70"/>
        <end position="82"/>
    </location>
</feature>
<feature type="compositionally biased region" description="Polar residues" evidence="1">
    <location>
        <begin position="336"/>
        <end position="346"/>
    </location>
</feature>
<keyword evidence="3" id="KW-1185">Reference proteome</keyword>
<feature type="compositionally biased region" description="Polar residues" evidence="1">
    <location>
        <begin position="46"/>
        <end position="60"/>
    </location>
</feature>
<feature type="compositionally biased region" description="Low complexity" evidence="1">
    <location>
        <begin position="84"/>
        <end position="98"/>
    </location>
</feature>
<proteinExistence type="predicted"/>
<dbReference type="Proteomes" id="UP001055115">
    <property type="component" value="Unassembled WGS sequence"/>
</dbReference>
<evidence type="ECO:0008006" key="4">
    <source>
        <dbReference type="Google" id="ProtNLM"/>
    </source>
</evidence>
<sequence>MSRYSGVRRQDFPPLSSRENKYTPPAKRAPSSNTTVVGAPIDPAIISSQLRAPVKKQTTAKPEDAKLLSQLINKGSTVQSAETPKAADPKPAAKPAPKQESTKQAEAKPSETKTATAKTSEAKSTDNSTTAARPSAATSRTISPQVKEGAPSAASTVERDVLNSFKTFASQQRQNAEKVRSSKAKADKEVKLTELKKFADTFKLSTPVPTDLISIIAKDPDKQKEIQAKALQNAEEVARSKTTPTMKGKESPSKEGAAKPSADAPATQAPAETRNAARTAPAQQTISPSNVPNRHPNARQSYASPQYHTQAYRNDRSGPHMAQQNRQPLAQRLRNVEQQKMSQPPNQHVGGQDMRMPPTGPANNTEAFRRAGGRNWDDNDGLRPSYDTPPTWRAPSDNEKPDSTMLITSKEFLERQSFAASTIATPNHTHVVPSAHQHQLPFHLQQPAHGMGPRQSPHMPPMPIQNQHGHVPHTPYQNMDDHRMMHSNSAQSFASPRMAQVPITYTPAMSSAGQVPYSQPMMQPFVGPGTPQMGGYRNFSNNHQYMPQQPGGPMGAPMMPQFMNPQGMVPAPGQMPMYAGNHTQFMPPNGAPPQPIPGANGYPSPGRPSAPMMVHQGSQQGQPVYGMSPNVQYQQPAFTPQQPGGQALVLSTSEQAPRKCTSTGRSIVVGATVTEPSRSTTTGSIKVLNKFLRYLPVVLLALLTAPRKPNEEHVDMAEAYR</sequence>
<protein>
    <recommendedName>
        <fullName evidence="4">LsmAD domain-containing protein</fullName>
    </recommendedName>
</protein>
<name>A0AA37PGJ5_9PEZI</name>
<feature type="compositionally biased region" description="Basic and acidic residues" evidence="1">
    <location>
        <begin position="100"/>
        <end position="111"/>
    </location>
</feature>
<feature type="region of interest" description="Disordered" evidence="1">
    <location>
        <begin position="226"/>
        <end position="403"/>
    </location>
</feature>
<comment type="caution">
    <text evidence="2">The sequence shown here is derived from an EMBL/GenBank/DDBJ whole genome shotgun (WGS) entry which is preliminary data.</text>
</comment>
<dbReference type="GeneID" id="73332889"/>
<evidence type="ECO:0000256" key="1">
    <source>
        <dbReference type="SAM" id="MobiDB-lite"/>
    </source>
</evidence>
<feature type="region of interest" description="Disordered" evidence="1">
    <location>
        <begin position="1"/>
        <end position="158"/>
    </location>
</feature>
<accession>A0AA37PGJ5</accession>
<dbReference type="RefSeq" id="XP_049134256.1">
    <property type="nucleotide sequence ID" value="XM_049278299.1"/>
</dbReference>
<evidence type="ECO:0000313" key="3">
    <source>
        <dbReference type="Proteomes" id="UP001055115"/>
    </source>
</evidence>
<feature type="compositionally biased region" description="Basic and acidic residues" evidence="1">
    <location>
        <begin position="247"/>
        <end position="257"/>
    </location>
</feature>
<dbReference type="AlphaFoldDB" id="A0AA37PGJ5"/>
<gene>
    <name evidence="2" type="ORF">ColSpa_12087</name>
</gene>
<feature type="compositionally biased region" description="Polar residues" evidence="1">
    <location>
        <begin position="281"/>
        <end position="312"/>
    </location>
</feature>
<reference evidence="2 3" key="1">
    <citation type="submission" date="2022-03" db="EMBL/GenBank/DDBJ databases">
        <title>Genome data of Colletotrichum spp.</title>
        <authorList>
            <person name="Utami Y.D."/>
            <person name="Hiruma K."/>
        </authorList>
    </citation>
    <scope>NUCLEOTIDE SEQUENCE [LARGE SCALE GENOMIC DNA]</scope>
    <source>
        <strain evidence="2 3">MAFF 239500</strain>
    </source>
</reference>
<feature type="compositionally biased region" description="Low complexity" evidence="1">
    <location>
        <begin position="128"/>
        <end position="143"/>
    </location>
</feature>
<organism evidence="2 3">
    <name type="scientific">Colletotrichum spaethianum</name>
    <dbReference type="NCBI Taxonomy" id="700344"/>
    <lineage>
        <taxon>Eukaryota</taxon>
        <taxon>Fungi</taxon>
        <taxon>Dikarya</taxon>
        <taxon>Ascomycota</taxon>
        <taxon>Pezizomycotina</taxon>
        <taxon>Sordariomycetes</taxon>
        <taxon>Hypocreomycetidae</taxon>
        <taxon>Glomerellales</taxon>
        <taxon>Glomerellaceae</taxon>
        <taxon>Colletotrichum</taxon>
        <taxon>Colletotrichum spaethianum species complex</taxon>
    </lineage>
</organism>